<reference evidence="1" key="1">
    <citation type="submission" date="2021-06" db="EMBL/GenBank/DDBJ databases">
        <authorList>
            <person name="Kallberg Y."/>
            <person name="Tangrot J."/>
            <person name="Rosling A."/>
        </authorList>
    </citation>
    <scope>NUCLEOTIDE SEQUENCE</scope>
    <source>
        <strain evidence="1">CL551</strain>
    </source>
</reference>
<accession>A0A9N9P0E5</accession>
<dbReference type="AlphaFoldDB" id="A0A9N9P0E5"/>
<comment type="caution">
    <text evidence="1">The sequence shown here is derived from an EMBL/GenBank/DDBJ whole genome shotgun (WGS) entry which is preliminary data.</text>
</comment>
<keyword evidence="2" id="KW-1185">Reference proteome</keyword>
<dbReference type="Proteomes" id="UP000789342">
    <property type="component" value="Unassembled WGS sequence"/>
</dbReference>
<protein>
    <submittedName>
        <fullName evidence="1">11200_t:CDS:1</fullName>
    </submittedName>
</protein>
<evidence type="ECO:0000313" key="2">
    <source>
        <dbReference type="Proteomes" id="UP000789342"/>
    </source>
</evidence>
<proteinExistence type="predicted"/>
<dbReference type="EMBL" id="CAJVPV010060977">
    <property type="protein sequence ID" value="CAG8790519.1"/>
    <property type="molecule type" value="Genomic_DNA"/>
</dbReference>
<sequence>KGGFGIVQKATWTEGQIDQIIGWNYLRSQWERHGRTRVVVKILDNSRNIDVDFFKKMMPLLKVKSLISESLSYHLIRCAGITRDPETRKYAI</sequence>
<name>A0A9N9P0E5_9GLOM</name>
<feature type="non-terminal residue" evidence="1">
    <location>
        <position position="92"/>
    </location>
</feature>
<gene>
    <name evidence="1" type="ORF">AMORRO_LOCUS18099</name>
</gene>
<organism evidence="1 2">
    <name type="scientific">Acaulospora morrowiae</name>
    <dbReference type="NCBI Taxonomy" id="94023"/>
    <lineage>
        <taxon>Eukaryota</taxon>
        <taxon>Fungi</taxon>
        <taxon>Fungi incertae sedis</taxon>
        <taxon>Mucoromycota</taxon>
        <taxon>Glomeromycotina</taxon>
        <taxon>Glomeromycetes</taxon>
        <taxon>Diversisporales</taxon>
        <taxon>Acaulosporaceae</taxon>
        <taxon>Acaulospora</taxon>
    </lineage>
</organism>
<dbReference type="OrthoDB" id="10524861at2759"/>
<evidence type="ECO:0000313" key="1">
    <source>
        <dbReference type="EMBL" id="CAG8790519.1"/>
    </source>
</evidence>
<feature type="non-terminal residue" evidence="1">
    <location>
        <position position="1"/>
    </location>
</feature>